<feature type="region of interest" description="Disordered" evidence="1">
    <location>
        <begin position="1"/>
        <end position="36"/>
    </location>
</feature>
<gene>
    <name evidence="2" type="ORF">V6N12_031187</name>
</gene>
<keyword evidence="3" id="KW-1185">Reference proteome</keyword>
<accession>A0ABR2E898</accession>
<evidence type="ECO:0000256" key="1">
    <source>
        <dbReference type="SAM" id="MobiDB-lite"/>
    </source>
</evidence>
<dbReference type="EMBL" id="JBBPBM010000019">
    <property type="protein sequence ID" value="KAK8554218.1"/>
    <property type="molecule type" value="Genomic_DNA"/>
</dbReference>
<proteinExistence type="predicted"/>
<dbReference type="Proteomes" id="UP001472677">
    <property type="component" value="Unassembled WGS sequence"/>
</dbReference>
<reference evidence="2 3" key="1">
    <citation type="journal article" date="2024" name="G3 (Bethesda)">
        <title>Genome assembly of Hibiscus sabdariffa L. provides insights into metabolisms of medicinal natural products.</title>
        <authorList>
            <person name="Kim T."/>
        </authorList>
    </citation>
    <scope>NUCLEOTIDE SEQUENCE [LARGE SCALE GENOMIC DNA]</scope>
    <source>
        <strain evidence="2">TK-2024</strain>
        <tissue evidence="2">Old leaves</tissue>
    </source>
</reference>
<feature type="compositionally biased region" description="Basic and acidic residues" evidence="1">
    <location>
        <begin position="19"/>
        <end position="36"/>
    </location>
</feature>
<comment type="caution">
    <text evidence="2">The sequence shown here is derived from an EMBL/GenBank/DDBJ whole genome shotgun (WGS) entry which is preliminary data.</text>
</comment>
<organism evidence="2 3">
    <name type="scientific">Hibiscus sabdariffa</name>
    <name type="common">roselle</name>
    <dbReference type="NCBI Taxonomy" id="183260"/>
    <lineage>
        <taxon>Eukaryota</taxon>
        <taxon>Viridiplantae</taxon>
        <taxon>Streptophyta</taxon>
        <taxon>Embryophyta</taxon>
        <taxon>Tracheophyta</taxon>
        <taxon>Spermatophyta</taxon>
        <taxon>Magnoliopsida</taxon>
        <taxon>eudicotyledons</taxon>
        <taxon>Gunneridae</taxon>
        <taxon>Pentapetalae</taxon>
        <taxon>rosids</taxon>
        <taxon>malvids</taxon>
        <taxon>Malvales</taxon>
        <taxon>Malvaceae</taxon>
        <taxon>Malvoideae</taxon>
        <taxon>Hibiscus</taxon>
    </lineage>
</organism>
<protein>
    <submittedName>
        <fullName evidence="2">Uncharacterized protein</fullName>
    </submittedName>
</protein>
<sequence>MEVMALDSEPGVVVTTVRPEGHTTEGAKDKTTSAESIERAVNGDKVDSLVSDKVVGAGDVVSSTGFNLKETGLKLRDVASSNIVILVNTSLQSRSHTIVRVMSPSKPNGTARDLGVVRAGSSDNRGV</sequence>
<feature type="region of interest" description="Disordered" evidence="1">
    <location>
        <begin position="102"/>
        <end position="127"/>
    </location>
</feature>
<name>A0ABR2E898_9ROSI</name>
<evidence type="ECO:0000313" key="2">
    <source>
        <dbReference type="EMBL" id="KAK8554218.1"/>
    </source>
</evidence>
<evidence type="ECO:0000313" key="3">
    <source>
        <dbReference type="Proteomes" id="UP001472677"/>
    </source>
</evidence>